<evidence type="ECO:0000256" key="5">
    <source>
        <dbReference type="ARBA" id="ARBA00023180"/>
    </source>
</evidence>
<dbReference type="EMBL" id="KQ435794">
    <property type="protein sequence ID" value="KOX73849.1"/>
    <property type="molecule type" value="Genomic_DNA"/>
</dbReference>
<keyword evidence="11" id="KW-1185">Reference proteome</keyword>
<dbReference type="PANTHER" id="PTHR45951:SF3">
    <property type="entry name" value="PROTEIN DISPATCHED"/>
    <property type="match status" value="1"/>
</dbReference>
<organism evidence="10 11">
    <name type="scientific">Melipona quadrifasciata</name>
    <dbReference type="NCBI Taxonomy" id="166423"/>
    <lineage>
        <taxon>Eukaryota</taxon>
        <taxon>Metazoa</taxon>
        <taxon>Ecdysozoa</taxon>
        <taxon>Arthropoda</taxon>
        <taxon>Hexapoda</taxon>
        <taxon>Insecta</taxon>
        <taxon>Pterygota</taxon>
        <taxon>Neoptera</taxon>
        <taxon>Endopterygota</taxon>
        <taxon>Hymenoptera</taxon>
        <taxon>Apocrita</taxon>
        <taxon>Aculeata</taxon>
        <taxon>Apoidea</taxon>
        <taxon>Anthophila</taxon>
        <taxon>Apidae</taxon>
        <taxon>Melipona</taxon>
    </lineage>
</organism>
<dbReference type="PANTHER" id="PTHR45951">
    <property type="entry name" value="PROTEIN DISPATCHED-RELATED"/>
    <property type="match status" value="1"/>
</dbReference>
<feature type="transmembrane region" description="Helical" evidence="8">
    <location>
        <begin position="811"/>
        <end position="833"/>
    </location>
</feature>
<feature type="domain" description="SSD" evidence="9">
    <location>
        <begin position="351"/>
        <end position="441"/>
    </location>
</feature>
<evidence type="ECO:0000256" key="6">
    <source>
        <dbReference type="ARBA" id="ARBA00038046"/>
    </source>
</evidence>
<evidence type="ECO:0000256" key="8">
    <source>
        <dbReference type="SAM" id="Phobius"/>
    </source>
</evidence>
<dbReference type="InterPro" id="IPR003392">
    <property type="entry name" value="PTHD_SSD"/>
</dbReference>
<evidence type="ECO:0000259" key="9">
    <source>
        <dbReference type="PROSITE" id="PS50156"/>
    </source>
</evidence>
<keyword evidence="5" id="KW-0325">Glycoprotein</keyword>
<gene>
    <name evidence="10" type="ORF">WN51_13927</name>
</gene>
<name>A0A0M9A1G1_9HYME</name>
<feature type="region of interest" description="Disordered" evidence="7">
    <location>
        <begin position="978"/>
        <end position="999"/>
    </location>
</feature>
<dbReference type="Gene3D" id="1.20.1640.10">
    <property type="entry name" value="Multidrug efflux transporter AcrB transmembrane domain"/>
    <property type="match status" value="2"/>
</dbReference>
<feature type="transmembrane region" description="Helical" evidence="8">
    <location>
        <begin position="786"/>
        <end position="805"/>
    </location>
</feature>
<dbReference type="OrthoDB" id="193905at2759"/>
<evidence type="ECO:0000256" key="3">
    <source>
        <dbReference type="ARBA" id="ARBA00022989"/>
    </source>
</evidence>
<keyword evidence="3 8" id="KW-1133">Transmembrane helix</keyword>
<feature type="transmembrane region" description="Helical" evidence="8">
    <location>
        <begin position="760"/>
        <end position="779"/>
    </location>
</feature>
<keyword evidence="4 8" id="KW-0472">Membrane</keyword>
<evidence type="ECO:0000313" key="10">
    <source>
        <dbReference type="EMBL" id="KOX73849.1"/>
    </source>
</evidence>
<proteinExistence type="inferred from homology"/>
<dbReference type="Pfam" id="PF02460">
    <property type="entry name" value="Patched"/>
    <property type="match status" value="1"/>
</dbReference>
<dbReference type="InterPro" id="IPR052081">
    <property type="entry name" value="Dispatched_Hh_regulator"/>
</dbReference>
<dbReference type="GO" id="GO:0016020">
    <property type="term" value="C:membrane"/>
    <property type="evidence" value="ECO:0007669"/>
    <property type="project" value="UniProtKB-SubCell"/>
</dbReference>
<sequence length="999" mass="113236">MEVWWISRVIAHHPYTILMTILIFSSTCLIVPLAIKKFPDFSDPQLGFEARGTMLAQRLIAWQNLLESNKPSGQLIDNPLEHYHHVQQNLIVRRKPKNKKKGRKKYQKQIINTKGEIDKVEIKDKWEELIELKNKNKSQDYVENENFFCNALLPGYARVVIGRNSKDANLWSMEGILAQCYIDAELRSNTHFPSLCQTQIEHNNIGQKCCRSWSPANYVALLSNRSSCLGVTENDLSRVETLLKRCVYYYQNGHLTSNCEEDLNCQKHVPSECYTHNAAYHLLHYLLDIDFISNHKQDSQNKLNSTLKYAMLFLPIATSSATLDFYKELSNSDLSYGKFYVKGMQLGLKRIGADDAFIYCKIWQKGKEQKISNNGLVKLVQETMKHAVPSMFVTSLTTAVAFFASVVSNVTAINCFSLFSGITVIANFFLMITWLPTCVVISERFKLGFLSPANFITRKIIRPLRLFGDKVTIGFNTILARIVINFRWCWLLSLGITAILCCIIVFHYPGLQLPDTADFQLFDSSHPFEKYDLVYSRKFWFEKQGTIDNGDTLPLRFVWGIKPVDNGNYLDPGLIGTPEWDDSFDVSHPESQLWLEKFCRDLRAQPFYRNSLGPLLPNCFIESLHNWMQRRCEDPIDSRINYTPCCEKSKFPYNASTLEQCAVEANAKLYSTPSYLWVRNGVSAGLKFLNEPSLKQLRVSNETNSIIMPTPKIKALVVEYDSIYNYSLSFSNMDQFFHQVETWMQSQLKNAPLGMRGGTLWAMGVSLILALIVLVFVTFNPLISLYAIVTIGAAIIVTIAGLILLDWKLNVLESVAVSTAIGLTVDFSLHYVVSYKACTSKEREDKVKTALAQMAGPTLMASLTSAAAGALMLPSCVLAYIQIGIFLLLVMSISWIYATFFLCPILAIIGPSSQFAQFQYPRLNLLWNYLRKNKSGNVPESSTDNSRARRKIKGRGMWSESTLSTSSTVCQFHCNEIESFTRPPPSPSLPPSPSSALLQ</sequence>
<comment type="similarity">
    <text evidence="6">Belongs to the dispatched family.</text>
</comment>
<evidence type="ECO:0000256" key="4">
    <source>
        <dbReference type="ARBA" id="ARBA00023136"/>
    </source>
</evidence>
<dbReference type="GO" id="GO:0007224">
    <property type="term" value="P:smoothened signaling pathway"/>
    <property type="evidence" value="ECO:0007669"/>
    <property type="project" value="TreeGrafter"/>
</dbReference>
<evidence type="ECO:0000256" key="1">
    <source>
        <dbReference type="ARBA" id="ARBA00004141"/>
    </source>
</evidence>
<dbReference type="STRING" id="166423.A0A0M9A1G1"/>
<accession>A0A0M9A1G1</accession>
<reference evidence="10 11" key="1">
    <citation type="submission" date="2015-07" db="EMBL/GenBank/DDBJ databases">
        <title>The genome of Melipona quadrifasciata.</title>
        <authorList>
            <person name="Pan H."/>
            <person name="Kapheim K."/>
        </authorList>
    </citation>
    <scope>NUCLEOTIDE SEQUENCE [LARGE SCALE GENOMIC DNA]</scope>
    <source>
        <strain evidence="10">0111107301</strain>
        <tissue evidence="10">Whole body</tissue>
    </source>
</reference>
<feature type="transmembrane region" description="Helical" evidence="8">
    <location>
        <begin position="854"/>
        <end position="873"/>
    </location>
</feature>
<feature type="transmembrane region" description="Helical" evidence="8">
    <location>
        <begin position="879"/>
        <end position="909"/>
    </location>
</feature>
<evidence type="ECO:0000313" key="11">
    <source>
        <dbReference type="Proteomes" id="UP000053105"/>
    </source>
</evidence>
<feature type="transmembrane region" description="Helical" evidence="8">
    <location>
        <begin position="418"/>
        <end position="441"/>
    </location>
</feature>
<feature type="transmembrane region" description="Helical" evidence="8">
    <location>
        <begin position="488"/>
        <end position="508"/>
    </location>
</feature>
<dbReference type="Proteomes" id="UP000053105">
    <property type="component" value="Unassembled WGS sequence"/>
</dbReference>
<evidence type="ECO:0000256" key="7">
    <source>
        <dbReference type="SAM" id="MobiDB-lite"/>
    </source>
</evidence>
<protein>
    <submittedName>
        <fullName evidence="10">Protein dispatched</fullName>
    </submittedName>
</protein>
<comment type="subcellular location">
    <subcellularLocation>
        <location evidence="1">Membrane</location>
        <topology evidence="1">Multi-pass membrane protein</topology>
    </subcellularLocation>
</comment>
<feature type="transmembrane region" description="Helical" evidence="8">
    <location>
        <begin position="15"/>
        <end position="35"/>
    </location>
</feature>
<feature type="transmembrane region" description="Helical" evidence="8">
    <location>
        <begin position="391"/>
        <end position="412"/>
    </location>
</feature>
<dbReference type="InterPro" id="IPR000731">
    <property type="entry name" value="SSD"/>
</dbReference>
<dbReference type="PROSITE" id="PS50156">
    <property type="entry name" value="SSD"/>
    <property type="match status" value="1"/>
</dbReference>
<keyword evidence="2 8" id="KW-0812">Transmembrane</keyword>
<dbReference type="GO" id="GO:0022857">
    <property type="term" value="F:transmembrane transporter activity"/>
    <property type="evidence" value="ECO:0007669"/>
    <property type="project" value="TreeGrafter"/>
</dbReference>
<evidence type="ECO:0000256" key="2">
    <source>
        <dbReference type="ARBA" id="ARBA00022692"/>
    </source>
</evidence>
<feature type="compositionally biased region" description="Pro residues" evidence="7">
    <location>
        <begin position="982"/>
        <end position="993"/>
    </location>
</feature>
<dbReference type="AlphaFoldDB" id="A0A0M9A1G1"/>
<dbReference type="SUPFAM" id="SSF82866">
    <property type="entry name" value="Multidrug efflux transporter AcrB transmembrane domain"/>
    <property type="match status" value="2"/>
</dbReference>